<dbReference type="Proteomes" id="UP000091820">
    <property type="component" value="Unassembled WGS sequence"/>
</dbReference>
<proteinExistence type="predicted"/>
<dbReference type="PANTHER" id="PTHR45712">
    <property type="entry name" value="AGAP008170-PA"/>
    <property type="match status" value="1"/>
</dbReference>
<dbReference type="VEuPathDB" id="VectorBase:GBRI042539"/>
<keyword evidence="1" id="KW-0433">Leucine-rich repeat</keyword>
<dbReference type="InterPro" id="IPR001611">
    <property type="entry name" value="Leu-rich_rpt"/>
</dbReference>
<dbReference type="Gene3D" id="3.80.10.10">
    <property type="entry name" value="Ribonuclease Inhibitor"/>
    <property type="match status" value="1"/>
</dbReference>
<dbReference type="Pfam" id="PF13855">
    <property type="entry name" value="LRR_8"/>
    <property type="match status" value="1"/>
</dbReference>
<evidence type="ECO:0000313" key="6">
    <source>
        <dbReference type="EnsemblMetazoa" id="GBRI042539-PA"/>
    </source>
</evidence>
<dbReference type="Pfam" id="PF13306">
    <property type="entry name" value="LRR_5"/>
    <property type="match status" value="1"/>
</dbReference>
<organism evidence="6 7">
    <name type="scientific">Glossina brevipalpis</name>
    <dbReference type="NCBI Taxonomy" id="37001"/>
    <lineage>
        <taxon>Eukaryota</taxon>
        <taxon>Metazoa</taxon>
        <taxon>Ecdysozoa</taxon>
        <taxon>Arthropoda</taxon>
        <taxon>Hexapoda</taxon>
        <taxon>Insecta</taxon>
        <taxon>Pterygota</taxon>
        <taxon>Neoptera</taxon>
        <taxon>Endopterygota</taxon>
        <taxon>Diptera</taxon>
        <taxon>Brachycera</taxon>
        <taxon>Muscomorpha</taxon>
        <taxon>Hippoboscoidea</taxon>
        <taxon>Glossinidae</taxon>
        <taxon>Glossina</taxon>
    </lineage>
</organism>
<evidence type="ECO:0000313" key="7">
    <source>
        <dbReference type="Proteomes" id="UP000091820"/>
    </source>
</evidence>
<feature type="region of interest" description="Disordered" evidence="3">
    <location>
        <begin position="452"/>
        <end position="475"/>
    </location>
</feature>
<dbReference type="InterPro" id="IPR003591">
    <property type="entry name" value="Leu-rich_rpt_typical-subtyp"/>
</dbReference>
<evidence type="ECO:0000256" key="4">
    <source>
        <dbReference type="SAM" id="Phobius"/>
    </source>
</evidence>
<sequence length="475" mass="53907">MHVSYKFGLFLLFILSISFYYARGTALKNQSFFYGEEYRDYDYDGYNDYGEGEGDNSSRDYPKTFTQEAKKKLTTTTTTMKSLLFSLFNLPKRNDHVVEPKCPKECLCLEDFKFVNCAHAYLKHVPPDIPLTAYKLDLSDNQIELIRKEDFANHSKLMEINLNNNRLKQLNKEVFNGLIKLQKLHLASNLLTTIEPETFQGATDLRLLDLSNNSIVSPKDGSSLLNQSSLLEFNCRNCSWSDIYQDTFKNTPSLTALRIDQNDFNKKINILAFTPLKNLVKLRLPDLDQNNIEKLCNLLKTIDNISFRHFDVSCYELVLGVNYNESIILTTDFSYSKPQNEIEIGATVKPLNNNKGIEGGTTVMKTNVNMTYMSNNNDNNTVVVERAGTSTEHSIVNTTSKGRDQAYQVPVSPETIDRMLIGLMVISIIGLIVGLICRNDVGGIKTRCCRTRKSPTENEEDPDAPPEEIPLNKIS</sequence>
<reference evidence="7" key="1">
    <citation type="submission" date="2014-03" db="EMBL/GenBank/DDBJ databases">
        <authorList>
            <person name="Aksoy S."/>
            <person name="Warren W."/>
            <person name="Wilson R.K."/>
        </authorList>
    </citation>
    <scope>NUCLEOTIDE SEQUENCE [LARGE SCALE GENOMIC DNA]</scope>
    <source>
        <strain evidence="7">IAEA</strain>
    </source>
</reference>
<keyword evidence="4" id="KW-0812">Transmembrane</keyword>
<dbReference type="PANTHER" id="PTHR45712:SF22">
    <property type="entry name" value="INSULIN-LIKE GROWTH FACTOR-BINDING PROTEIN COMPLEX ACID LABILE SUBUNIT"/>
    <property type="match status" value="1"/>
</dbReference>
<dbReference type="InterPro" id="IPR050333">
    <property type="entry name" value="SLRP"/>
</dbReference>
<dbReference type="STRING" id="37001.A0A1A9X334"/>
<keyword evidence="4" id="KW-1133">Transmembrane helix</keyword>
<dbReference type="SMART" id="SM00369">
    <property type="entry name" value="LRR_TYP"/>
    <property type="match status" value="3"/>
</dbReference>
<feature type="signal peptide" evidence="5">
    <location>
        <begin position="1"/>
        <end position="24"/>
    </location>
</feature>
<feature type="compositionally biased region" description="Acidic residues" evidence="3">
    <location>
        <begin position="457"/>
        <end position="466"/>
    </location>
</feature>
<keyword evidence="5" id="KW-0732">Signal</keyword>
<evidence type="ECO:0000256" key="3">
    <source>
        <dbReference type="SAM" id="MobiDB-lite"/>
    </source>
</evidence>
<evidence type="ECO:0000256" key="2">
    <source>
        <dbReference type="ARBA" id="ARBA00022737"/>
    </source>
</evidence>
<dbReference type="SUPFAM" id="SSF52058">
    <property type="entry name" value="L domain-like"/>
    <property type="match status" value="1"/>
</dbReference>
<name>A0A1A9X334_9MUSC</name>
<keyword evidence="7" id="KW-1185">Reference proteome</keyword>
<feature type="chain" id="PRO_5008400974" description="LRRNT domain-containing protein" evidence="5">
    <location>
        <begin position="25"/>
        <end position="475"/>
    </location>
</feature>
<dbReference type="AlphaFoldDB" id="A0A1A9X334"/>
<protein>
    <recommendedName>
        <fullName evidence="8">LRRNT domain-containing protein</fullName>
    </recommendedName>
</protein>
<dbReference type="InterPro" id="IPR026906">
    <property type="entry name" value="LRR_5"/>
</dbReference>
<dbReference type="InterPro" id="IPR032675">
    <property type="entry name" value="LRR_dom_sf"/>
</dbReference>
<feature type="transmembrane region" description="Helical" evidence="4">
    <location>
        <begin position="419"/>
        <end position="437"/>
    </location>
</feature>
<dbReference type="PROSITE" id="PS51450">
    <property type="entry name" value="LRR"/>
    <property type="match status" value="2"/>
</dbReference>
<dbReference type="EnsemblMetazoa" id="GBRI042539-RA">
    <property type="protein sequence ID" value="GBRI042539-PA"/>
    <property type="gene ID" value="GBRI042539"/>
</dbReference>
<keyword evidence="2" id="KW-0677">Repeat</keyword>
<evidence type="ECO:0008006" key="8">
    <source>
        <dbReference type="Google" id="ProtNLM"/>
    </source>
</evidence>
<accession>A0A1A9X334</accession>
<keyword evidence="4" id="KW-0472">Membrane</keyword>
<evidence type="ECO:0000256" key="5">
    <source>
        <dbReference type="SAM" id="SignalP"/>
    </source>
</evidence>
<evidence type="ECO:0000256" key="1">
    <source>
        <dbReference type="ARBA" id="ARBA00022614"/>
    </source>
</evidence>
<dbReference type="GO" id="GO:0005615">
    <property type="term" value="C:extracellular space"/>
    <property type="evidence" value="ECO:0007669"/>
    <property type="project" value="TreeGrafter"/>
</dbReference>
<reference evidence="6" key="2">
    <citation type="submission" date="2020-05" db="UniProtKB">
        <authorList>
            <consortium name="EnsemblMetazoa"/>
        </authorList>
    </citation>
    <scope>IDENTIFICATION</scope>
    <source>
        <strain evidence="6">IAEA</strain>
    </source>
</reference>